<evidence type="ECO:0000313" key="4">
    <source>
        <dbReference type="RefSeq" id="XP_025421073.1"/>
    </source>
</evidence>
<reference evidence="3 4" key="1">
    <citation type="submission" date="2025-04" db="UniProtKB">
        <authorList>
            <consortium name="RefSeq"/>
        </authorList>
    </citation>
    <scope>IDENTIFICATION</scope>
    <source>
        <tissue evidence="3 4">Whole body</tissue>
    </source>
</reference>
<feature type="domain" description="RGS" evidence="1">
    <location>
        <begin position="175"/>
        <end position="308"/>
    </location>
</feature>
<dbReference type="Proteomes" id="UP000694846">
    <property type="component" value="Unplaced"/>
</dbReference>
<dbReference type="InterPro" id="IPR037719">
    <property type="entry name" value="AKAP10_AKB_dom"/>
</dbReference>
<dbReference type="PROSITE" id="PS50132">
    <property type="entry name" value="RGS"/>
    <property type="match status" value="1"/>
</dbReference>
<dbReference type="CDD" id="cd12804">
    <property type="entry name" value="AKAP10_AKB"/>
    <property type="match status" value="1"/>
</dbReference>
<dbReference type="AlphaFoldDB" id="A0A8B8GDP7"/>
<organism evidence="2 4">
    <name type="scientific">Sipha flava</name>
    <name type="common">yellow sugarcane aphid</name>
    <dbReference type="NCBI Taxonomy" id="143950"/>
    <lineage>
        <taxon>Eukaryota</taxon>
        <taxon>Metazoa</taxon>
        <taxon>Ecdysozoa</taxon>
        <taxon>Arthropoda</taxon>
        <taxon>Hexapoda</taxon>
        <taxon>Insecta</taxon>
        <taxon>Pterygota</taxon>
        <taxon>Neoptera</taxon>
        <taxon>Paraneoptera</taxon>
        <taxon>Hemiptera</taxon>
        <taxon>Sternorrhyncha</taxon>
        <taxon>Aphidomorpha</taxon>
        <taxon>Aphidoidea</taxon>
        <taxon>Aphididae</taxon>
        <taxon>Sipha</taxon>
    </lineage>
</organism>
<proteinExistence type="predicted"/>
<name>A0A8B8GDP7_9HEMI</name>
<accession>A0A8B8GDP7</accession>
<dbReference type="Gene3D" id="1.10.167.10">
    <property type="entry name" value="Regulator of G-protein Signalling 4, domain 2"/>
    <property type="match status" value="1"/>
</dbReference>
<dbReference type="GeneID" id="112691132"/>
<dbReference type="InterPro" id="IPR044926">
    <property type="entry name" value="RGS_subdomain_2"/>
</dbReference>
<keyword evidence="2" id="KW-1185">Reference proteome</keyword>
<dbReference type="SUPFAM" id="SSF48097">
    <property type="entry name" value="Regulator of G-protein signaling, RGS"/>
    <property type="match status" value="2"/>
</dbReference>
<dbReference type="CTD" id="34957"/>
<sequence>MLNFWKTIQSKKSPTLSANINNVGLSLTGDGLMPLKDFEYDEKDLYGLEKCRLSLYFDEALMLDSSALLSMFRQFLDHRNLLPLYHLYMALLGRSDIEDEVLRQNVLRNILIHRIHFSDKLISKISTQSEHIDINDFKEVTDKFHIILHEYWNSFVQTDMFCKYQVDVLTGGQVTLGDILLCNGLLSYFMEFLDSEGCRSLVEFWLAVTNFERCVEQFKNTSTDYEQAQSDAICIYEKYLSLQATCSLGFSDQVRITVEESICPADIHSQTVATIGQCFKSAVLVVLTFLRQRCLIPFLSSQHYVRYLSELIKAGNSYQSLSQDNESSSSSVSEYSTNSKRSMSSLLPYSASTDSLWRKRQQSGLSFGRVDEYGRFERNIEPDPDKNKESGIRRMMKKFVNNDGVKIQEDMAWQVAEMIVKDVTSVTMANNDEDYGAE</sequence>
<evidence type="ECO:0000259" key="1">
    <source>
        <dbReference type="PROSITE" id="PS50132"/>
    </source>
</evidence>
<protein>
    <submittedName>
        <fullName evidence="3 4">A-kinase anchor protein 10, mitochondrial</fullName>
    </submittedName>
</protein>
<dbReference type="InterPro" id="IPR052246">
    <property type="entry name" value="Cell_Polariz_PKAAnc"/>
</dbReference>
<dbReference type="GO" id="GO:0005886">
    <property type="term" value="C:plasma membrane"/>
    <property type="evidence" value="ECO:0007669"/>
    <property type="project" value="TreeGrafter"/>
</dbReference>
<dbReference type="RefSeq" id="XP_025421073.1">
    <property type="nucleotide sequence ID" value="XM_025565288.1"/>
</dbReference>
<dbReference type="PANTHER" id="PTHR13155:SF1">
    <property type="entry name" value="A-KINASE ANCHOR PROTEIN 10, MITOCHONDRIAL"/>
    <property type="match status" value="1"/>
</dbReference>
<dbReference type="InterPro" id="IPR016137">
    <property type="entry name" value="RGS"/>
</dbReference>
<gene>
    <name evidence="3 4" type="primary">LOC112691132</name>
</gene>
<evidence type="ECO:0000313" key="3">
    <source>
        <dbReference type="RefSeq" id="XP_025421071.1"/>
    </source>
</evidence>
<dbReference type="Pfam" id="PF00615">
    <property type="entry name" value="RGS"/>
    <property type="match status" value="1"/>
</dbReference>
<dbReference type="OrthoDB" id="5584247at2759"/>
<dbReference type="InterPro" id="IPR036305">
    <property type="entry name" value="RGS_sf"/>
</dbReference>
<dbReference type="SMART" id="SM00315">
    <property type="entry name" value="RGS"/>
    <property type="match status" value="1"/>
</dbReference>
<dbReference type="RefSeq" id="XP_025421071.1">
    <property type="nucleotide sequence ID" value="XM_025565286.1"/>
</dbReference>
<evidence type="ECO:0000313" key="2">
    <source>
        <dbReference type="Proteomes" id="UP000694846"/>
    </source>
</evidence>
<dbReference type="GO" id="GO:0005739">
    <property type="term" value="C:mitochondrion"/>
    <property type="evidence" value="ECO:0007669"/>
    <property type="project" value="TreeGrafter"/>
</dbReference>
<dbReference type="GO" id="GO:0051018">
    <property type="term" value="F:protein kinase A binding"/>
    <property type="evidence" value="ECO:0007669"/>
    <property type="project" value="InterPro"/>
</dbReference>
<dbReference type="GO" id="GO:0008104">
    <property type="term" value="P:intracellular protein localization"/>
    <property type="evidence" value="ECO:0007669"/>
    <property type="project" value="TreeGrafter"/>
</dbReference>
<dbReference type="PANTHER" id="PTHR13155">
    <property type="entry name" value="A-KINASE ANCHOR PROTEINS"/>
    <property type="match status" value="1"/>
</dbReference>